<keyword evidence="8" id="KW-0547">Nucleotide-binding</keyword>
<evidence type="ECO:0000256" key="3">
    <source>
        <dbReference type="ARBA" id="ARBA00012493"/>
    </source>
</evidence>
<dbReference type="InterPro" id="IPR048840">
    <property type="entry name" value="PolA_pol_NTPase"/>
</dbReference>
<proteinExistence type="inferred from homology"/>
<evidence type="ECO:0000313" key="18">
    <source>
        <dbReference type="EMBL" id="UYV61566.1"/>
    </source>
</evidence>
<dbReference type="SUPFAM" id="SSF53098">
    <property type="entry name" value="Ribonuclease H-like"/>
    <property type="match status" value="1"/>
</dbReference>
<evidence type="ECO:0000256" key="2">
    <source>
        <dbReference type="ARBA" id="ARBA00006434"/>
    </source>
</evidence>
<sequence length="2448" mass="278907">MAHDFGKCPAYGKECYKCRQPNHFANCCKNRAIRCIQEIEEEKDNLLIIDSIMVGQVLRKPWKSLIYIQGHPVDIKLDTGADVNILPESLIKEWPNMPLLETADCKIYTYTGQQIPVVGKCLLDCKTKYACRKVTFLIVNNSAVPILGLDECVKLNLVKRVETISDISVTLTGLLDKYKDVFKGNGHLSYMYDIKISDKAEPKICPARRLPRALLQPVKEELFKMEEDEIIEKIEEPTVWAHPMVVVKKPSGKYRICIDPRELNKWVLREHYTLPAPENILAEIPKAKFYSVLDAKSAFWQVPLNHNSTLKKVLDLARESRLKLTLNKLQMATGEVKFLGHTISQEGILPDQDKVRAIQNMQIPKNKQELQRILGTITYLAKFIPDLSSNTSNMRNLLKKDIIWNWNIAADQELNFIKTLLTSPPVLRHFDPNEPLELFADASKDGLGAILMQKEKPLSYASASLTSPQKHYSQIEKELLALYFGCKRFHYFLYGRKFTAYTDHKPLVSLLKKNFDQMSPRLQRLSLYLLNYQFELKFIPGKSMIPADTLSRHFLPQEQMEDKELDLCSQTFVLNVEIKDQRLTRLQEDTLNDEECCLLKQYILTGWPLHKKNLPSNLKPYWEFKEELHEWQNLICRGNKLLIPKTQRSDILKILHASHQGINNTIALAKGFIYWPGMNKEIEELINNCSICQQTSRANLKEPLLPHQAPEYPWQKVGIDIFQIESSKYLLIVDYFSKYPEIYQLQDMTTDTIIRRLKRTFSNFGIPETLVSDNGPPFFSKEFQNFTRTWNIVHVTSSPYHAQSNRMMVERTVQTLKKLIKRCGEESTDPYLALLNLRNTPHNNLPSPAQILMSRKLRSIIPSKTSQFVPSMINNEAIQKQLVDNQVKMKNYYDRHTRPADPLSITDRVWFRKDNRWIPGQLKNQANEPRSFYVKDQEGNEYRRNRIHIREDKRSETTHTDWEKPLELNQEQADLQDLEETPSQPTSSGLLSSPGSPENVTTTGPPESCTNGSPGNLITTRSAIPRAYRTRSISQHSVTQTTTDSTAASNKQTTRKTRGTTLKKPTTAPITRKPGTKTRNADNRTKKKESQEEIHPKKKQRVSQKITKAPSPEPRESSSEASFDRAPSDISSQGFIDSGLHSKKDSLSSTSSLQSATGSAYLRQAMDRLNKTWGEPSQNLTVDQVFYMGDIISSNDETSKPRPSMEAVKTAISESSTSLQPPTSTCKPVSSHYFALPNCYVPLDKLNPKLFHGIAGSLPSQADHSDLDVTEDSETQSVYMHYSRTGEEENKIVILPKLLLQNSPHQDLTAKEEKETESCHSQSPDTVGNEDAREDEDCNSIALQTSFIYDEENMAEWTDLVEELENNPNETIAYLISNPQEDEELLMDAETQTDFDEVEDIDDGTYEKLLDGSLPFCLIPEGKVVPIESINLSLQPSTSPPAISGVLQTPFIQDSKDLPKAHQIANGTPFLEVKKSQFRKKRLFENKELSFKELVLSRKQRTKDEEDQEMSRTNGSQPINTPGYVHGEAPFRDFPFLEDGTLILRRSSEHQNLRQHQTTLTRFRTGHLKPLKIENNNKIYPTCPKCSLVPAAPEHILACIRCTKQDLWERPLLIIKQLEEHQLMEFVQSPKNLSTHSSPVYAPAVKKQKKEKTLQSQCIKTTDPYKLPASARILLNVRRSGHSRLGCSLCGPVATVIARLLYSASWPCPLSRPLRGPCGSVWPLQWALILTTTITGLLIYARYADCDPVAGRLVSAHDQLLPRYVVSTLNHVPGLAGLLVAGVFSGALSTLSSGVNSMAAITIEDFVKTFCISSLSELWNRRLSRILVFIASWEVLCWGVFTLGMCVPIAESKGALSGVVVGFAISLWLGMGSLVYKPVYPQAPVFTHGCTNFTDSLDISSVDTTPWLYRISFYWHTLIGCFITILVGLLVSLLVRRGQRRLGIKPLLVDDRFLSPVVRWILKRCHKPDTNLMISEMKERYIRYLERIVSLNPPTPAEVTMSRDLENYLKNDGCYLTDEDNQKREMVLEQLRKISKEWIRKMGRQQLGLEANGRLAVFGSYGMGLKSSGSDIDAILIGPKFVTRDHFFSSFVEELQGHPWIKSINPIPNARVPILKTEWKFGVEVDILYAAINLNSVPETEDVECQERYRGIDEVSRLSLGGVRAMHAIKKAVSNWDEYVLALNAVKHWAKLRGLHSSNFGYLSGITLAIMVARATQLYPKANAFVLFKKFFTMFHFNEDYWYMHVCMLYLPEEDAQWDRTTKQEDAEDAAIVLMPCYPWTNTAKKATDANVAILIKEIRNAKTIIDGFENEADWEQLFCPIKFIDLYDLFLIVSLTEVDADRLKVSKGFLESRINYLLRALETKSEFTTLHIFPKSFEAKRNPNKLIWAIGVKIDEEFKEKVDLTSELRTFLAKFHYAARKCDVTIDSSSVDIEVVKQRKLKKMVIH</sequence>
<keyword evidence="7" id="KW-0540">Nuclease</keyword>
<evidence type="ECO:0000256" key="15">
    <source>
        <dbReference type="SAM" id="MobiDB-lite"/>
    </source>
</evidence>
<keyword evidence="4" id="KW-0808">Transferase</keyword>
<feature type="compositionally biased region" description="Basic and acidic residues" evidence="15">
    <location>
        <begin position="1308"/>
        <end position="1318"/>
    </location>
</feature>
<dbReference type="Gene3D" id="1.10.340.70">
    <property type="match status" value="1"/>
</dbReference>
<evidence type="ECO:0000256" key="13">
    <source>
        <dbReference type="ARBA" id="ARBA00022989"/>
    </source>
</evidence>
<dbReference type="InterPro" id="IPR036397">
    <property type="entry name" value="RNaseH_sf"/>
</dbReference>
<dbReference type="SUPFAM" id="SSF55003">
    <property type="entry name" value="PAP/Archaeal CCA-adding enzyme, C-terminal domain"/>
    <property type="match status" value="1"/>
</dbReference>
<dbReference type="Gene3D" id="3.30.70.270">
    <property type="match status" value="3"/>
</dbReference>
<dbReference type="Gene3D" id="3.30.70.590">
    <property type="entry name" value="Poly(A) polymerase predicted RNA binding domain"/>
    <property type="match status" value="1"/>
</dbReference>
<dbReference type="InterPro" id="IPR041373">
    <property type="entry name" value="RT_RNaseH"/>
</dbReference>
<dbReference type="InterPro" id="IPR001734">
    <property type="entry name" value="Na/solute_symporter"/>
</dbReference>
<dbReference type="Pfam" id="PF17917">
    <property type="entry name" value="RT_RNaseH"/>
    <property type="match status" value="1"/>
</dbReference>
<dbReference type="Gene3D" id="1.20.1730.10">
    <property type="entry name" value="Sodium/glucose cotransporter"/>
    <property type="match status" value="1"/>
</dbReference>
<dbReference type="Gene3D" id="3.10.10.10">
    <property type="entry name" value="HIV Type 1 Reverse Transcriptase, subunit A, domain 1"/>
    <property type="match status" value="1"/>
</dbReference>
<dbReference type="InterPro" id="IPR011068">
    <property type="entry name" value="NuclTrfase_I-like_C"/>
</dbReference>
<evidence type="ECO:0000256" key="1">
    <source>
        <dbReference type="ARBA" id="ARBA00004141"/>
    </source>
</evidence>
<dbReference type="Pfam" id="PF00665">
    <property type="entry name" value="rve"/>
    <property type="match status" value="1"/>
</dbReference>
<name>A0ABY6JYA8_9ARAC</name>
<feature type="compositionally biased region" description="Polar residues" evidence="15">
    <location>
        <begin position="998"/>
        <end position="1022"/>
    </location>
</feature>
<keyword evidence="10" id="KW-0378">Hydrolase</keyword>
<dbReference type="SUPFAM" id="SSF81301">
    <property type="entry name" value="Nucleotidyltransferase"/>
    <property type="match status" value="1"/>
</dbReference>
<feature type="transmembrane region" description="Helical" evidence="16">
    <location>
        <begin position="1913"/>
        <end position="1935"/>
    </location>
</feature>
<dbReference type="SUPFAM" id="SSF81631">
    <property type="entry name" value="PAP/OAS1 substrate-binding domain"/>
    <property type="match status" value="1"/>
</dbReference>
<dbReference type="CDD" id="cd01647">
    <property type="entry name" value="RT_LTR"/>
    <property type="match status" value="1"/>
</dbReference>
<feature type="transmembrane region" description="Helical" evidence="16">
    <location>
        <begin position="1826"/>
        <end position="1847"/>
    </location>
</feature>
<dbReference type="InterPro" id="IPR007012">
    <property type="entry name" value="PolA_pol_cen_dom"/>
</dbReference>
<dbReference type="InterPro" id="IPR001584">
    <property type="entry name" value="Integrase_cat-core"/>
</dbReference>
<dbReference type="CDD" id="cd09274">
    <property type="entry name" value="RNase_HI_RT_Ty3"/>
    <property type="match status" value="1"/>
</dbReference>
<evidence type="ECO:0000256" key="11">
    <source>
        <dbReference type="ARBA" id="ARBA00022840"/>
    </source>
</evidence>
<evidence type="ECO:0000256" key="16">
    <source>
        <dbReference type="SAM" id="Phobius"/>
    </source>
</evidence>
<feature type="transmembrane region" description="Helical" evidence="16">
    <location>
        <begin position="1854"/>
        <end position="1876"/>
    </location>
</feature>
<dbReference type="InterPro" id="IPR043502">
    <property type="entry name" value="DNA/RNA_pol_sf"/>
</dbReference>
<dbReference type="InterPro" id="IPR012337">
    <property type="entry name" value="RNaseH-like_sf"/>
</dbReference>
<dbReference type="InterPro" id="IPR021109">
    <property type="entry name" value="Peptidase_aspartic_dom_sf"/>
</dbReference>
<evidence type="ECO:0000256" key="12">
    <source>
        <dbReference type="ARBA" id="ARBA00022918"/>
    </source>
</evidence>
<evidence type="ECO:0000256" key="8">
    <source>
        <dbReference type="ARBA" id="ARBA00022741"/>
    </source>
</evidence>
<dbReference type="Proteomes" id="UP001235939">
    <property type="component" value="Chromosome 01"/>
</dbReference>
<feature type="compositionally biased region" description="Polar residues" evidence="15">
    <location>
        <begin position="1511"/>
        <end position="1520"/>
    </location>
</feature>
<dbReference type="InterPro" id="IPR043519">
    <property type="entry name" value="NT_sf"/>
</dbReference>
<keyword evidence="11" id="KW-0067">ATP-binding</keyword>
<evidence type="ECO:0000256" key="6">
    <source>
        <dbReference type="ARBA" id="ARBA00022695"/>
    </source>
</evidence>
<feature type="compositionally biased region" description="Basic and acidic residues" evidence="15">
    <location>
        <begin position="1079"/>
        <end position="1095"/>
    </location>
</feature>
<feature type="compositionally biased region" description="Polar residues" evidence="15">
    <location>
        <begin position="1031"/>
        <end position="1050"/>
    </location>
</feature>
<keyword evidence="14 16" id="KW-0472">Membrane</keyword>
<gene>
    <name evidence="18" type="ORF">LAZ67_1005326</name>
</gene>
<feature type="compositionally biased region" description="Low complexity" evidence="15">
    <location>
        <begin position="981"/>
        <end position="997"/>
    </location>
</feature>
<feature type="transmembrane region" description="Helical" evidence="16">
    <location>
        <begin position="1722"/>
        <end position="1743"/>
    </location>
</feature>
<keyword evidence="12" id="KW-0695">RNA-directed DNA polymerase</keyword>
<dbReference type="Gene3D" id="3.30.420.10">
    <property type="entry name" value="Ribonuclease H-like superfamily/Ribonuclease H"/>
    <property type="match status" value="1"/>
</dbReference>
<evidence type="ECO:0000313" key="19">
    <source>
        <dbReference type="Proteomes" id="UP001235939"/>
    </source>
</evidence>
<dbReference type="EC" id="2.7.7.49" evidence="3"/>
<dbReference type="Gene3D" id="3.30.460.10">
    <property type="entry name" value="Beta Polymerase, domain 2"/>
    <property type="match status" value="1"/>
</dbReference>
<dbReference type="Gene3D" id="1.10.1410.10">
    <property type="match status" value="1"/>
</dbReference>
<keyword evidence="6" id="KW-0548">Nucleotidyltransferase</keyword>
<dbReference type="InterPro" id="IPR050951">
    <property type="entry name" value="Retrovirus_Pol_polyprotein"/>
</dbReference>
<dbReference type="Pfam" id="PF17921">
    <property type="entry name" value="Integrase_H2C2"/>
    <property type="match status" value="1"/>
</dbReference>
<dbReference type="SUPFAM" id="SSF50630">
    <property type="entry name" value="Acid proteases"/>
    <property type="match status" value="1"/>
</dbReference>
<dbReference type="Pfam" id="PF20750">
    <property type="entry name" value="PAP_NTPase"/>
    <property type="match status" value="1"/>
</dbReference>
<keyword evidence="19" id="KW-1185">Reference proteome</keyword>
<feature type="compositionally biased region" description="Basic and acidic residues" evidence="15">
    <location>
        <begin position="944"/>
        <end position="966"/>
    </location>
</feature>
<organism evidence="18 19">
    <name type="scientific">Cordylochernes scorpioides</name>
    <dbReference type="NCBI Taxonomy" id="51811"/>
    <lineage>
        <taxon>Eukaryota</taxon>
        <taxon>Metazoa</taxon>
        <taxon>Ecdysozoa</taxon>
        <taxon>Arthropoda</taxon>
        <taxon>Chelicerata</taxon>
        <taxon>Arachnida</taxon>
        <taxon>Pseudoscorpiones</taxon>
        <taxon>Cheliferoidea</taxon>
        <taxon>Chernetidae</taxon>
        <taxon>Cordylochernes</taxon>
    </lineage>
</organism>
<evidence type="ECO:0000256" key="4">
    <source>
        <dbReference type="ARBA" id="ARBA00022679"/>
    </source>
</evidence>
<reference evidence="18 19" key="1">
    <citation type="submission" date="2022-01" db="EMBL/GenBank/DDBJ databases">
        <title>A chromosomal length assembly of Cordylochernes scorpioides.</title>
        <authorList>
            <person name="Zeh D."/>
            <person name="Zeh J."/>
        </authorList>
    </citation>
    <scope>NUCLEOTIDE SEQUENCE [LARGE SCALE GENOMIC DNA]</scope>
    <source>
        <strain evidence="18">IN4F17</strain>
        <tissue evidence="18">Whole Body</tissue>
    </source>
</reference>
<keyword evidence="13 16" id="KW-1133">Transmembrane helix</keyword>
<evidence type="ECO:0000256" key="9">
    <source>
        <dbReference type="ARBA" id="ARBA00022759"/>
    </source>
</evidence>
<dbReference type="PROSITE" id="PS50283">
    <property type="entry name" value="NA_SOLUT_SYMP_3"/>
    <property type="match status" value="1"/>
</dbReference>
<feature type="region of interest" description="Disordered" evidence="15">
    <location>
        <begin position="1306"/>
        <end position="1335"/>
    </location>
</feature>
<evidence type="ECO:0000259" key="17">
    <source>
        <dbReference type="PROSITE" id="PS50994"/>
    </source>
</evidence>
<accession>A0ABY6JYA8</accession>
<dbReference type="Pfam" id="PF04928">
    <property type="entry name" value="PAP_central"/>
    <property type="match status" value="1"/>
</dbReference>
<dbReference type="Gene3D" id="2.40.70.10">
    <property type="entry name" value="Acid Proteases"/>
    <property type="match status" value="1"/>
</dbReference>
<keyword evidence="9" id="KW-0255">Endonuclease</keyword>
<dbReference type="PANTHER" id="PTHR37984:SF7">
    <property type="entry name" value="INTEGRASE CATALYTIC DOMAIN-CONTAINING PROTEIN"/>
    <property type="match status" value="1"/>
</dbReference>
<dbReference type="PROSITE" id="PS50994">
    <property type="entry name" value="INTEGRASE"/>
    <property type="match status" value="1"/>
</dbReference>
<evidence type="ECO:0000256" key="7">
    <source>
        <dbReference type="ARBA" id="ARBA00022722"/>
    </source>
</evidence>
<dbReference type="CDD" id="cd05402">
    <property type="entry name" value="NT_PAP_TUTase"/>
    <property type="match status" value="1"/>
</dbReference>
<comment type="similarity">
    <text evidence="2">Belongs to the sodium:solute symporter (SSF) (TC 2.A.21) family.</text>
</comment>
<feature type="region of interest" description="Disordered" evidence="15">
    <location>
        <begin position="1498"/>
        <end position="1522"/>
    </location>
</feature>
<dbReference type="EMBL" id="CP092863">
    <property type="protein sequence ID" value="UYV61566.1"/>
    <property type="molecule type" value="Genomic_DNA"/>
</dbReference>
<evidence type="ECO:0000256" key="14">
    <source>
        <dbReference type="ARBA" id="ARBA00023136"/>
    </source>
</evidence>
<dbReference type="InterPro" id="IPR038377">
    <property type="entry name" value="Na/Glc_symporter_sf"/>
</dbReference>
<protein>
    <recommendedName>
        <fullName evidence="3">RNA-directed DNA polymerase</fullName>
        <ecNumber evidence="3">2.7.7.49</ecNumber>
    </recommendedName>
</protein>
<feature type="domain" description="Integrase catalytic" evidence="17">
    <location>
        <begin position="709"/>
        <end position="870"/>
    </location>
</feature>
<comment type="subcellular location">
    <subcellularLocation>
        <location evidence="1">Membrane</location>
        <topology evidence="1">Multi-pass membrane protein</topology>
    </subcellularLocation>
</comment>
<evidence type="ECO:0000256" key="5">
    <source>
        <dbReference type="ARBA" id="ARBA00022692"/>
    </source>
</evidence>
<dbReference type="InterPro" id="IPR043128">
    <property type="entry name" value="Rev_trsase/Diguanyl_cyclase"/>
</dbReference>
<dbReference type="InterPro" id="IPR041588">
    <property type="entry name" value="Integrase_H2C2"/>
</dbReference>
<feature type="compositionally biased region" description="Basic and acidic residues" evidence="15">
    <location>
        <begin position="1113"/>
        <end position="1127"/>
    </location>
</feature>
<evidence type="ECO:0000256" key="10">
    <source>
        <dbReference type="ARBA" id="ARBA00022801"/>
    </source>
</evidence>
<dbReference type="SUPFAM" id="SSF56672">
    <property type="entry name" value="DNA/RNA polymerases"/>
    <property type="match status" value="1"/>
</dbReference>
<feature type="region of interest" description="Disordered" evidence="15">
    <location>
        <begin position="944"/>
        <end position="1153"/>
    </location>
</feature>
<keyword evidence="5 16" id="KW-0812">Transmembrane</keyword>
<dbReference type="PANTHER" id="PTHR37984">
    <property type="entry name" value="PROTEIN CBG26694"/>
    <property type="match status" value="1"/>
</dbReference>
<feature type="transmembrane region" description="Helical" evidence="16">
    <location>
        <begin position="1764"/>
        <end position="1788"/>
    </location>
</feature>